<name>X8AGH8_MYCXE</name>
<gene>
    <name evidence="1" type="ORF">I553_4215</name>
</gene>
<evidence type="ECO:0000313" key="1">
    <source>
        <dbReference type="EMBL" id="EUA29960.1"/>
    </source>
</evidence>
<sequence length="55" mass="5790">MLAAVGCSTKEPDYQSIWTTTTTTTTTPTTTATPEPLGKYLESVGVTGQQVAPTR</sequence>
<protein>
    <submittedName>
        <fullName evidence="1">Uncharacterized protein</fullName>
    </submittedName>
</protein>
<dbReference type="PATRIC" id="fig|1299334.3.peg.5902"/>
<comment type="caution">
    <text evidence="1">The sequence shown here is derived from an EMBL/GenBank/DDBJ whole genome shotgun (WGS) entry which is preliminary data.</text>
</comment>
<accession>X8AGH8</accession>
<organism evidence="1">
    <name type="scientific">Mycobacterium xenopi 4042</name>
    <dbReference type="NCBI Taxonomy" id="1299334"/>
    <lineage>
        <taxon>Bacteria</taxon>
        <taxon>Bacillati</taxon>
        <taxon>Actinomycetota</taxon>
        <taxon>Actinomycetes</taxon>
        <taxon>Mycobacteriales</taxon>
        <taxon>Mycobacteriaceae</taxon>
        <taxon>Mycobacterium</taxon>
    </lineage>
</organism>
<proteinExistence type="predicted"/>
<dbReference type="AlphaFoldDB" id="X8AGH8"/>
<reference evidence="1" key="1">
    <citation type="submission" date="2014-01" db="EMBL/GenBank/DDBJ databases">
        <authorList>
            <person name="Brown-Elliot B."/>
            <person name="Wallace R."/>
            <person name="Lenaerts A."/>
            <person name="Ordway D."/>
            <person name="DeGroote M.A."/>
            <person name="Parker T."/>
            <person name="Sizemore C."/>
            <person name="Tallon L.J."/>
            <person name="Sadzewicz L.K."/>
            <person name="Sengamalay N."/>
            <person name="Fraser C.M."/>
            <person name="Hine E."/>
            <person name="Shefchek K.A."/>
            <person name="Das S.P."/>
            <person name="Tettelin H."/>
        </authorList>
    </citation>
    <scope>NUCLEOTIDE SEQUENCE [LARGE SCALE GENOMIC DNA]</scope>
    <source>
        <strain evidence="1">4042</strain>
    </source>
</reference>
<dbReference type="EMBL" id="JAOB01000060">
    <property type="protein sequence ID" value="EUA29960.1"/>
    <property type="molecule type" value="Genomic_DNA"/>
</dbReference>